<dbReference type="InterPro" id="IPR029063">
    <property type="entry name" value="SAM-dependent_MTases_sf"/>
</dbReference>
<dbReference type="AlphaFoldDB" id="A0A344TFC9"/>
<keyword evidence="2" id="KW-1185">Reference proteome</keyword>
<dbReference type="GO" id="GO:0032259">
    <property type="term" value="P:methylation"/>
    <property type="evidence" value="ECO:0007669"/>
    <property type="project" value="UniProtKB-KW"/>
</dbReference>
<gene>
    <name evidence="1" type="ORF">DR864_06195</name>
</gene>
<name>A0A344TFC9_9BACT</name>
<evidence type="ECO:0000313" key="2">
    <source>
        <dbReference type="Proteomes" id="UP000251993"/>
    </source>
</evidence>
<sequence length="214" mass="24698">MIKALKKQVWQWLNALKLGGSVQLYLESELKNNGWFRSYHTKRSVDAAGNPLPWCTYPFIAFIQPRLKNHFEVFEYGSGNSTRWYAAQVQSVQAVEHDEEWVKEVARQLPANAEVTYRALGEKYVSAVQISGKKYQIIVVDGRKRVDCMRFSVDFLTSDGVLILDNSERESYAEVKGFMRALGFRWIDFYGMAPIVSHLTCTTIFYRDTNCLDI</sequence>
<dbReference type="GO" id="GO:0008168">
    <property type="term" value="F:methyltransferase activity"/>
    <property type="evidence" value="ECO:0007669"/>
    <property type="project" value="UniProtKB-KW"/>
</dbReference>
<organism evidence="1 2">
    <name type="scientific">Runella rosea</name>
    <dbReference type="NCBI Taxonomy" id="2259595"/>
    <lineage>
        <taxon>Bacteria</taxon>
        <taxon>Pseudomonadati</taxon>
        <taxon>Bacteroidota</taxon>
        <taxon>Cytophagia</taxon>
        <taxon>Cytophagales</taxon>
        <taxon>Spirosomataceae</taxon>
        <taxon>Runella</taxon>
    </lineage>
</organism>
<reference evidence="1 2" key="1">
    <citation type="submission" date="2018-07" db="EMBL/GenBank/DDBJ databases">
        <title>Genome sequencing of Runella.</title>
        <authorList>
            <person name="Baek M.-G."/>
            <person name="Yi H."/>
        </authorList>
    </citation>
    <scope>NUCLEOTIDE SEQUENCE [LARGE SCALE GENOMIC DNA]</scope>
    <source>
        <strain evidence="1 2">HYN0085</strain>
    </source>
</reference>
<keyword evidence="1" id="KW-0489">Methyltransferase</keyword>
<dbReference type="OrthoDB" id="938855at2"/>
<accession>A0A344TFC9</accession>
<dbReference type="SUPFAM" id="SSF53335">
    <property type="entry name" value="S-adenosyl-L-methionine-dependent methyltransferases"/>
    <property type="match status" value="1"/>
</dbReference>
<proteinExistence type="predicted"/>
<dbReference type="Gene3D" id="3.40.50.150">
    <property type="entry name" value="Vaccinia Virus protein VP39"/>
    <property type="match status" value="1"/>
</dbReference>
<keyword evidence="1" id="KW-0808">Transferase</keyword>
<dbReference type="KEGG" id="run:DR864_06195"/>
<dbReference type="Proteomes" id="UP000251993">
    <property type="component" value="Chromosome"/>
</dbReference>
<evidence type="ECO:0000313" key="1">
    <source>
        <dbReference type="EMBL" id="AXE17350.1"/>
    </source>
</evidence>
<dbReference type="EMBL" id="CP030850">
    <property type="protein sequence ID" value="AXE17350.1"/>
    <property type="molecule type" value="Genomic_DNA"/>
</dbReference>
<protein>
    <submittedName>
        <fullName evidence="1">FkbM family methyltransferase</fullName>
    </submittedName>
</protein>
<dbReference type="RefSeq" id="WP_114066136.1">
    <property type="nucleotide sequence ID" value="NZ_CP030850.1"/>
</dbReference>